<keyword evidence="9 11" id="KW-0520">NAD</keyword>
<dbReference type="EC" id="2.7.7.18" evidence="11"/>
<keyword evidence="6 11" id="KW-0548">Nucleotidyltransferase</keyword>
<dbReference type="HAMAP" id="MF_00244">
    <property type="entry name" value="NaMN_adenylyltr"/>
    <property type="match status" value="1"/>
</dbReference>
<evidence type="ECO:0000256" key="4">
    <source>
        <dbReference type="ARBA" id="ARBA00022642"/>
    </source>
</evidence>
<evidence type="ECO:0000256" key="7">
    <source>
        <dbReference type="ARBA" id="ARBA00022741"/>
    </source>
</evidence>
<keyword evidence="8 11" id="KW-0067">ATP-binding</keyword>
<evidence type="ECO:0000256" key="8">
    <source>
        <dbReference type="ARBA" id="ARBA00022840"/>
    </source>
</evidence>
<dbReference type="PANTHER" id="PTHR39321">
    <property type="entry name" value="NICOTINATE-NUCLEOTIDE ADENYLYLTRANSFERASE-RELATED"/>
    <property type="match status" value="1"/>
</dbReference>
<dbReference type="NCBIfam" id="TIGR00125">
    <property type="entry name" value="cyt_tran_rel"/>
    <property type="match status" value="1"/>
</dbReference>
<comment type="catalytic activity">
    <reaction evidence="10 11">
        <text>nicotinate beta-D-ribonucleotide + ATP + H(+) = deamido-NAD(+) + diphosphate</text>
        <dbReference type="Rhea" id="RHEA:22860"/>
        <dbReference type="ChEBI" id="CHEBI:15378"/>
        <dbReference type="ChEBI" id="CHEBI:30616"/>
        <dbReference type="ChEBI" id="CHEBI:33019"/>
        <dbReference type="ChEBI" id="CHEBI:57502"/>
        <dbReference type="ChEBI" id="CHEBI:58437"/>
        <dbReference type="EC" id="2.7.7.18"/>
    </reaction>
</comment>
<dbReference type="GO" id="GO:0004515">
    <property type="term" value="F:nicotinate-nucleotide adenylyltransferase activity"/>
    <property type="evidence" value="ECO:0007669"/>
    <property type="project" value="UniProtKB-EC"/>
</dbReference>
<dbReference type="Proteomes" id="UP000609651">
    <property type="component" value="Unassembled WGS sequence"/>
</dbReference>
<organism evidence="13 14">
    <name type="scientific">Alienimonas chondri</name>
    <dbReference type="NCBI Taxonomy" id="2681879"/>
    <lineage>
        <taxon>Bacteria</taxon>
        <taxon>Pseudomonadati</taxon>
        <taxon>Planctomycetota</taxon>
        <taxon>Planctomycetia</taxon>
        <taxon>Planctomycetales</taxon>
        <taxon>Planctomycetaceae</taxon>
        <taxon>Alienimonas</taxon>
    </lineage>
</organism>
<evidence type="ECO:0000256" key="2">
    <source>
        <dbReference type="ARBA" id="ARBA00005019"/>
    </source>
</evidence>
<dbReference type="Gene3D" id="3.40.50.620">
    <property type="entry name" value="HUPs"/>
    <property type="match status" value="1"/>
</dbReference>
<evidence type="ECO:0000256" key="5">
    <source>
        <dbReference type="ARBA" id="ARBA00022679"/>
    </source>
</evidence>
<keyword evidence="5 11" id="KW-0808">Transferase</keyword>
<sequence>MKLGLFGGTFDPVHLGHLLLAERCREELDLDEVRFLPAASNPLKENGPVADGKQRCEMAQFAISGHPQFKVDRREVKRGGPSYAVDTLAEIAAENPGAELFFLMGADALADLPDWKEPQRVLELATVVAVNRGDDTAVVPAALNLGNASQVRFVAMPACDYSATDLRRRAGAGMSLRYRTPAAVIAYLYDKNLYRADEGA</sequence>
<protein>
    <recommendedName>
        <fullName evidence="11">Probable nicotinate-nucleotide adenylyltransferase</fullName>
        <ecNumber evidence="11">2.7.7.18</ecNumber>
    </recommendedName>
    <alternativeName>
        <fullName evidence="11">Deamido-NAD(+) diphosphorylase</fullName>
    </alternativeName>
    <alternativeName>
        <fullName evidence="11">Deamido-NAD(+) pyrophosphorylase</fullName>
    </alternativeName>
    <alternativeName>
        <fullName evidence="11">Nicotinate mononucleotide adenylyltransferase</fullName>
        <shortName evidence="11">NaMN adenylyltransferase</shortName>
    </alternativeName>
</protein>
<comment type="pathway">
    <text evidence="2 11">Cofactor biosynthesis; NAD(+) biosynthesis; deamido-NAD(+) from nicotinate D-ribonucleotide: step 1/1.</text>
</comment>
<dbReference type="NCBIfam" id="TIGR00482">
    <property type="entry name" value="nicotinate (nicotinamide) nucleotide adenylyltransferase"/>
    <property type="match status" value="1"/>
</dbReference>
<comment type="caution">
    <text evidence="13">The sequence shown here is derived from an EMBL/GenBank/DDBJ whole genome shotgun (WGS) entry which is preliminary data.</text>
</comment>
<feature type="domain" description="Cytidyltransferase-like" evidence="12">
    <location>
        <begin position="5"/>
        <end position="169"/>
    </location>
</feature>
<evidence type="ECO:0000256" key="3">
    <source>
        <dbReference type="ARBA" id="ARBA00009014"/>
    </source>
</evidence>
<evidence type="ECO:0000256" key="10">
    <source>
        <dbReference type="ARBA" id="ARBA00048721"/>
    </source>
</evidence>
<dbReference type="NCBIfam" id="NF000840">
    <property type="entry name" value="PRK00071.1-3"/>
    <property type="match status" value="1"/>
</dbReference>
<evidence type="ECO:0000256" key="9">
    <source>
        <dbReference type="ARBA" id="ARBA00023027"/>
    </source>
</evidence>
<evidence type="ECO:0000313" key="14">
    <source>
        <dbReference type="Proteomes" id="UP000609651"/>
    </source>
</evidence>
<accession>A0ABX1V6Y9</accession>
<evidence type="ECO:0000259" key="12">
    <source>
        <dbReference type="Pfam" id="PF01467"/>
    </source>
</evidence>
<dbReference type="InterPro" id="IPR005248">
    <property type="entry name" value="NadD/NMNAT"/>
</dbReference>
<name>A0ABX1V6Y9_9PLAN</name>
<dbReference type="Pfam" id="PF01467">
    <property type="entry name" value="CTP_transf_like"/>
    <property type="match status" value="1"/>
</dbReference>
<comment type="similarity">
    <text evidence="3 11">Belongs to the NadD family.</text>
</comment>
<dbReference type="InterPro" id="IPR014729">
    <property type="entry name" value="Rossmann-like_a/b/a_fold"/>
</dbReference>
<dbReference type="InterPro" id="IPR004821">
    <property type="entry name" value="Cyt_trans-like"/>
</dbReference>
<evidence type="ECO:0000256" key="1">
    <source>
        <dbReference type="ARBA" id="ARBA00002324"/>
    </source>
</evidence>
<comment type="function">
    <text evidence="1 11">Catalyzes the reversible adenylation of nicotinate mononucleotide (NaMN) to nicotinic acid adenine dinucleotide (NaAD).</text>
</comment>
<dbReference type="CDD" id="cd02165">
    <property type="entry name" value="NMNAT"/>
    <property type="match status" value="1"/>
</dbReference>
<proteinExistence type="inferred from homology"/>
<keyword evidence="7 11" id="KW-0547">Nucleotide-binding</keyword>
<dbReference type="SUPFAM" id="SSF52374">
    <property type="entry name" value="Nucleotidylyl transferase"/>
    <property type="match status" value="1"/>
</dbReference>
<evidence type="ECO:0000313" key="13">
    <source>
        <dbReference type="EMBL" id="NNJ24015.1"/>
    </source>
</evidence>
<evidence type="ECO:0000256" key="6">
    <source>
        <dbReference type="ARBA" id="ARBA00022695"/>
    </source>
</evidence>
<dbReference type="RefSeq" id="WP_171182489.1">
    <property type="nucleotide sequence ID" value="NZ_WTPX01000001.1"/>
</dbReference>
<keyword evidence="4 11" id="KW-0662">Pyridine nucleotide biosynthesis</keyword>
<evidence type="ECO:0000256" key="11">
    <source>
        <dbReference type="HAMAP-Rule" id="MF_00244"/>
    </source>
</evidence>
<keyword evidence="14" id="KW-1185">Reference proteome</keyword>
<reference evidence="13 14" key="1">
    <citation type="journal article" date="2020" name="Syst. Appl. Microbiol.">
        <title>Alienimonas chondri sp. nov., a novel planctomycete isolated from the biofilm of the red alga Chondrus crispus.</title>
        <authorList>
            <person name="Vitorino I."/>
            <person name="Albuquerque L."/>
            <person name="Wiegand S."/>
            <person name="Kallscheuer N."/>
            <person name="da Costa M.S."/>
            <person name="Lobo-da-Cunha A."/>
            <person name="Jogler C."/>
            <person name="Lage O.M."/>
        </authorList>
    </citation>
    <scope>NUCLEOTIDE SEQUENCE [LARGE SCALE GENOMIC DNA]</scope>
    <source>
        <strain evidence="13 14">LzC2</strain>
    </source>
</reference>
<dbReference type="EMBL" id="WTPX01000001">
    <property type="protein sequence ID" value="NNJ24015.1"/>
    <property type="molecule type" value="Genomic_DNA"/>
</dbReference>
<dbReference type="PANTHER" id="PTHR39321:SF3">
    <property type="entry name" value="PHOSPHOPANTETHEINE ADENYLYLTRANSFERASE"/>
    <property type="match status" value="1"/>
</dbReference>
<gene>
    <name evidence="11 13" type="primary">nadD</name>
    <name evidence="13" type="ORF">LzC2_00620</name>
</gene>